<feature type="compositionally biased region" description="Polar residues" evidence="1">
    <location>
        <begin position="170"/>
        <end position="179"/>
    </location>
</feature>
<feature type="compositionally biased region" description="Low complexity" evidence="1">
    <location>
        <begin position="689"/>
        <end position="723"/>
    </location>
</feature>
<name>A0AAN5D061_9BILA</name>
<proteinExistence type="predicted"/>
<feature type="compositionally biased region" description="Basic and acidic residues" evidence="1">
    <location>
        <begin position="142"/>
        <end position="152"/>
    </location>
</feature>
<feature type="compositionally biased region" description="Polar residues" evidence="1">
    <location>
        <begin position="361"/>
        <end position="380"/>
    </location>
</feature>
<dbReference type="InterPro" id="IPR013783">
    <property type="entry name" value="Ig-like_fold"/>
</dbReference>
<evidence type="ECO:0000313" key="3">
    <source>
        <dbReference type="Proteomes" id="UP001328107"/>
    </source>
</evidence>
<feature type="compositionally biased region" description="Basic and acidic residues" evidence="1">
    <location>
        <begin position="201"/>
        <end position="211"/>
    </location>
</feature>
<feature type="region of interest" description="Disordered" evidence="1">
    <location>
        <begin position="283"/>
        <end position="318"/>
    </location>
</feature>
<dbReference type="Proteomes" id="UP001328107">
    <property type="component" value="Unassembled WGS sequence"/>
</dbReference>
<evidence type="ECO:0000313" key="2">
    <source>
        <dbReference type="EMBL" id="GMR53227.1"/>
    </source>
</evidence>
<dbReference type="EMBL" id="BTRK01000005">
    <property type="protein sequence ID" value="GMR53227.1"/>
    <property type="molecule type" value="Genomic_DNA"/>
</dbReference>
<feature type="compositionally biased region" description="Acidic residues" evidence="1">
    <location>
        <begin position="1"/>
        <end position="13"/>
    </location>
</feature>
<dbReference type="Gene3D" id="2.60.40.10">
    <property type="entry name" value="Immunoglobulins"/>
    <property type="match status" value="1"/>
</dbReference>
<feature type="non-terminal residue" evidence="2">
    <location>
        <position position="1"/>
    </location>
</feature>
<feature type="region of interest" description="Disordered" evidence="1">
    <location>
        <begin position="337"/>
        <end position="356"/>
    </location>
</feature>
<reference evidence="3" key="1">
    <citation type="submission" date="2022-10" db="EMBL/GenBank/DDBJ databases">
        <title>Genome assembly of Pristionchus species.</title>
        <authorList>
            <person name="Yoshida K."/>
            <person name="Sommer R.J."/>
        </authorList>
    </citation>
    <scope>NUCLEOTIDE SEQUENCE [LARGE SCALE GENOMIC DNA]</scope>
    <source>
        <strain evidence="3">RS5460</strain>
    </source>
</reference>
<feature type="compositionally biased region" description="Low complexity" evidence="1">
    <location>
        <begin position="443"/>
        <end position="457"/>
    </location>
</feature>
<evidence type="ECO:0000256" key="1">
    <source>
        <dbReference type="SAM" id="MobiDB-lite"/>
    </source>
</evidence>
<protein>
    <submittedName>
        <fullName evidence="2">Uncharacterized protein</fullName>
    </submittedName>
</protein>
<feature type="region of interest" description="Disordered" evidence="1">
    <location>
        <begin position="1"/>
        <end position="93"/>
    </location>
</feature>
<feature type="region of interest" description="Disordered" evidence="1">
    <location>
        <begin position="115"/>
        <end position="270"/>
    </location>
</feature>
<gene>
    <name evidence="2" type="ORF">PMAYCL1PPCAC_23422</name>
</gene>
<feature type="compositionally biased region" description="Low complexity" evidence="1">
    <location>
        <begin position="468"/>
        <end position="481"/>
    </location>
</feature>
<feature type="compositionally biased region" description="Pro residues" evidence="1">
    <location>
        <begin position="232"/>
        <end position="241"/>
    </location>
</feature>
<feature type="region of interest" description="Disordered" evidence="1">
    <location>
        <begin position="688"/>
        <end position="724"/>
    </location>
</feature>
<feature type="compositionally biased region" description="Acidic residues" evidence="1">
    <location>
        <begin position="43"/>
        <end position="55"/>
    </location>
</feature>
<feature type="compositionally biased region" description="Polar residues" evidence="1">
    <location>
        <begin position="307"/>
        <end position="318"/>
    </location>
</feature>
<feature type="compositionally biased region" description="Basic and acidic residues" evidence="1">
    <location>
        <begin position="381"/>
        <end position="416"/>
    </location>
</feature>
<dbReference type="AlphaFoldDB" id="A0AAN5D061"/>
<feature type="compositionally biased region" description="Polar residues" evidence="1">
    <location>
        <begin position="129"/>
        <end position="140"/>
    </location>
</feature>
<keyword evidence="3" id="KW-1185">Reference proteome</keyword>
<comment type="caution">
    <text evidence="2">The sequence shown here is derived from an EMBL/GenBank/DDBJ whole genome shotgun (WGS) entry which is preliminary data.</text>
</comment>
<feature type="region of interest" description="Disordered" evidence="1">
    <location>
        <begin position="361"/>
        <end position="490"/>
    </location>
</feature>
<organism evidence="2 3">
    <name type="scientific">Pristionchus mayeri</name>
    <dbReference type="NCBI Taxonomy" id="1317129"/>
    <lineage>
        <taxon>Eukaryota</taxon>
        <taxon>Metazoa</taxon>
        <taxon>Ecdysozoa</taxon>
        <taxon>Nematoda</taxon>
        <taxon>Chromadorea</taxon>
        <taxon>Rhabditida</taxon>
        <taxon>Rhabditina</taxon>
        <taxon>Diplogasteromorpha</taxon>
        <taxon>Diplogasteroidea</taxon>
        <taxon>Neodiplogasteridae</taxon>
        <taxon>Pristionchus</taxon>
    </lineage>
</organism>
<feature type="compositionally biased region" description="Polar residues" evidence="1">
    <location>
        <begin position="249"/>
        <end position="269"/>
    </location>
</feature>
<sequence>EMFDEDAYEDMEESPMQSQMDGGYDETGGRAAPSPPQSVVESIYDEEYEEEEVDDEGGRRGGRNLSTVKEDDEEMEEEEREMGREEREMSASFVSGAKAIERINADEEVRRKKQIFIQNDPRFDRSYNPKENSWEPSPYQSRIEEKEGDKENYPLAGENEPILSHVPKAKSTSKSVKFSETTETRDVSPLVSSDSATSALDRPDERMDSRVCEAANMHTQRCPPSVPSSSRLPPPIPPPVSPSESVMSTNSSVFVSTPNQQLSKQQATRSLRARFSDISAIDAANSSGNQLPSSSRAGNRQREEASPSRSTVPTLTDSEIINAIRSGNDSEDIQRKLASARTKESRVKKVNIMQGEMHRQSSIHAHTYSSPPLSTTFVTSTRRENEERREERLPDVAPSRRETEGRREESRREVRDHHHPISHLPPRPPLRPTQNTGDVLQKNVTNTSTISSVSNRSARSERGESRAESVASTTSQKSSASSRRERGGVLSTETSEIDFGYVVVGDEKVVVFKARNNLDHPITCRLSVNSMEKMKDGKRTGPTFKIMDGTEVTVEGGAHLEVPLRFTPPQEAKFTDRLAIQLIGGGISQKYGITIHGLGGRASLGLVMRDGLYVHRSGEFVFSTESTGAISLAVENKGKRSAYVRMVVMDGYGNRVEGAVFFPSHSFVVLANQKQPFKVDMSHARVNESGRSSSLSNNGGMGFRRSSTSSLNSIGSSASSGSRHTPTYTIKLYWGEESQRHRMIAWCRSQSHTCFPPCSPVSEDFSGPFVGEEKNPHIDQTRKLKKFDCDYFIASLRAITVNVHISGVHAAPIEEYTDHDRTLVPDNTFRGGLNDTMVSMAADLTAMRIKK</sequence>
<feature type="compositionally biased region" description="Acidic residues" evidence="1">
    <location>
        <begin position="70"/>
        <end position="80"/>
    </location>
</feature>
<feature type="compositionally biased region" description="Polar residues" evidence="1">
    <location>
        <begin position="288"/>
        <end position="298"/>
    </location>
</feature>
<accession>A0AAN5D061</accession>
<feature type="compositionally biased region" description="Basic and acidic residues" evidence="1">
    <location>
        <begin position="458"/>
        <end position="467"/>
    </location>
</feature>